<feature type="transmembrane region" description="Helical" evidence="7">
    <location>
        <begin position="52"/>
        <end position="70"/>
    </location>
</feature>
<keyword evidence="4 7" id="KW-1133">Transmembrane helix</keyword>
<evidence type="ECO:0000256" key="5">
    <source>
        <dbReference type="ARBA" id="ARBA00023136"/>
    </source>
</evidence>
<comment type="caution">
    <text evidence="8">The sequence shown here is derived from an EMBL/GenBank/DDBJ whole genome shotgun (WGS) entry which is preliminary data.</text>
</comment>
<keyword evidence="5 7" id="KW-0472">Membrane</keyword>
<dbReference type="InterPro" id="IPR002549">
    <property type="entry name" value="AI-2E-like"/>
</dbReference>
<feature type="transmembrane region" description="Helical" evidence="7">
    <location>
        <begin position="325"/>
        <end position="352"/>
    </location>
</feature>
<dbReference type="PANTHER" id="PTHR21716:SF16">
    <property type="entry name" value="BLL1467 PROTEIN"/>
    <property type="match status" value="1"/>
</dbReference>
<reference evidence="8 9" key="1">
    <citation type="submission" date="2024-08" db="EMBL/GenBank/DDBJ databases">
        <authorList>
            <person name="Ishaq N."/>
        </authorList>
    </citation>
    <scope>NUCLEOTIDE SEQUENCE [LARGE SCALE GENOMIC DNA]</scope>
    <source>
        <strain evidence="8 9">JCM 30400</strain>
    </source>
</reference>
<organism evidence="8 9">
    <name type="scientific">Microbulbifer echini</name>
    <dbReference type="NCBI Taxonomy" id="1529067"/>
    <lineage>
        <taxon>Bacteria</taxon>
        <taxon>Pseudomonadati</taxon>
        <taxon>Pseudomonadota</taxon>
        <taxon>Gammaproteobacteria</taxon>
        <taxon>Cellvibrionales</taxon>
        <taxon>Microbulbiferaceae</taxon>
        <taxon>Microbulbifer</taxon>
    </lineage>
</organism>
<comment type="subcellular location">
    <subcellularLocation>
        <location evidence="1">Membrane</location>
        <topology evidence="1">Multi-pass membrane protein</topology>
    </subcellularLocation>
</comment>
<name>A0ABV4NMM3_9GAMM</name>
<feature type="transmembrane region" description="Helical" evidence="7">
    <location>
        <begin position="288"/>
        <end position="305"/>
    </location>
</feature>
<dbReference type="Proteomes" id="UP001569414">
    <property type="component" value="Unassembled WGS sequence"/>
</dbReference>
<feature type="transmembrane region" description="Helical" evidence="7">
    <location>
        <begin position="82"/>
        <end position="103"/>
    </location>
</feature>
<evidence type="ECO:0000256" key="1">
    <source>
        <dbReference type="ARBA" id="ARBA00004141"/>
    </source>
</evidence>
<feature type="region of interest" description="Disordered" evidence="6">
    <location>
        <begin position="1"/>
        <end position="20"/>
    </location>
</feature>
<evidence type="ECO:0000256" key="7">
    <source>
        <dbReference type="SAM" id="Phobius"/>
    </source>
</evidence>
<feature type="transmembrane region" description="Helical" evidence="7">
    <location>
        <begin position="254"/>
        <end position="281"/>
    </location>
</feature>
<keyword evidence="3 7" id="KW-0812">Transmembrane</keyword>
<feature type="transmembrane region" description="Helical" evidence="7">
    <location>
        <begin position="171"/>
        <end position="189"/>
    </location>
</feature>
<keyword evidence="9" id="KW-1185">Reference proteome</keyword>
<evidence type="ECO:0000256" key="4">
    <source>
        <dbReference type="ARBA" id="ARBA00022989"/>
    </source>
</evidence>
<dbReference type="PANTHER" id="PTHR21716">
    <property type="entry name" value="TRANSMEMBRANE PROTEIN"/>
    <property type="match status" value="1"/>
</dbReference>
<dbReference type="RefSeq" id="WP_299582610.1">
    <property type="nucleotide sequence ID" value="NZ_JBGMEL010000007.1"/>
</dbReference>
<evidence type="ECO:0000313" key="9">
    <source>
        <dbReference type="Proteomes" id="UP001569414"/>
    </source>
</evidence>
<proteinExistence type="inferred from homology"/>
<accession>A0ABV4NMM3</accession>
<comment type="similarity">
    <text evidence="2">Belongs to the autoinducer-2 exporter (AI-2E) (TC 2.A.86) family.</text>
</comment>
<evidence type="ECO:0000256" key="2">
    <source>
        <dbReference type="ARBA" id="ARBA00009773"/>
    </source>
</evidence>
<feature type="transmembrane region" description="Helical" evidence="7">
    <location>
        <begin position="27"/>
        <end position="46"/>
    </location>
</feature>
<gene>
    <name evidence="8" type="ORF">ACCI51_08930</name>
</gene>
<dbReference type="Pfam" id="PF01594">
    <property type="entry name" value="AI-2E_transport"/>
    <property type="match status" value="1"/>
</dbReference>
<sequence length="378" mass="41365">MNAQDSPEQESIQAPKMSSESRSHRQFKILATCAVILTALAIIAALYLGRTILLPFTLAWMSSLLLSPLVRWTSQKGIPNPISAGFLVLFAVSMLFLAVRLLAEPASEWVESWPQKTAEVQEKLNMVQKPLVDLRKAGDEVVKLGKSNDESHVTVSVKQESWLKSIVTDDIPTLSGQALMIIVLTFFLLSSRGSIARHIGQFGRDFSGRRHLMGIATQVRRQISTYLNTIALVNLALAIVTSLVLWALNFPNPFLWGCLAGLLNFAPYVGPLITVSLLSIVGLVSYDTLWAGLLAPAAFMGITMLEGQLITPSVVGQRLKLSPISVFLAVIFWTWIWGVGGALMAAPILACLKIFHENLFPAPPRAESKEEALRPLAL</sequence>
<evidence type="ECO:0000313" key="8">
    <source>
        <dbReference type="EMBL" id="MFA0790671.1"/>
    </source>
</evidence>
<evidence type="ECO:0000256" key="6">
    <source>
        <dbReference type="SAM" id="MobiDB-lite"/>
    </source>
</evidence>
<feature type="transmembrane region" description="Helical" evidence="7">
    <location>
        <begin position="226"/>
        <end position="248"/>
    </location>
</feature>
<evidence type="ECO:0000256" key="3">
    <source>
        <dbReference type="ARBA" id="ARBA00022692"/>
    </source>
</evidence>
<protein>
    <submittedName>
        <fullName evidence="8">AI-2E family transporter</fullName>
    </submittedName>
</protein>
<dbReference type="EMBL" id="JBGMEL010000007">
    <property type="protein sequence ID" value="MFA0790671.1"/>
    <property type="molecule type" value="Genomic_DNA"/>
</dbReference>